<evidence type="ECO:0000313" key="1">
    <source>
        <dbReference type="EMBL" id="MEX0407949.1"/>
    </source>
</evidence>
<dbReference type="Proteomes" id="UP001556692">
    <property type="component" value="Unassembled WGS sequence"/>
</dbReference>
<dbReference type="RefSeq" id="WP_367955804.1">
    <property type="nucleotide sequence ID" value="NZ_JBDPGJ010000004.1"/>
</dbReference>
<reference evidence="1 2" key="1">
    <citation type="submission" date="2024-05" db="EMBL/GenBank/DDBJ databases">
        <authorList>
            <person name="Jiang F."/>
        </authorList>
    </citation>
    <scope>NUCLEOTIDE SEQUENCE [LARGE SCALE GENOMIC DNA]</scope>
    <source>
        <strain evidence="1 2">LZ166</strain>
    </source>
</reference>
<organism evidence="1 2">
    <name type="scientific">Aquibium pacificus</name>
    <dbReference type="NCBI Taxonomy" id="3153579"/>
    <lineage>
        <taxon>Bacteria</taxon>
        <taxon>Pseudomonadati</taxon>
        <taxon>Pseudomonadota</taxon>
        <taxon>Alphaproteobacteria</taxon>
        <taxon>Hyphomicrobiales</taxon>
        <taxon>Phyllobacteriaceae</taxon>
        <taxon>Aquibium</taxon>
    </lineage>
</organism>
<gene>
    <name evidence="1" type="ORF">ABGN05_20020</name>
</gene>
<sequence length="67" mass="7749">MYEPVSHNRVVVQLPDSLLEFLDGECERYALSRSAIVRQSLDLRRTTNRRRAALEDELFTVPAEDLS</sequence>
<dbReference type="EMBL" id="JBDPGJ010000004">
    <property type="protein sequence ID" value="MEX0407949.1"/>
    <property type="molecule type" value="Genomic_DNA"/>
</dbReference>
<name>A0ABV3SPT1_9HYPH</name>
<accession>A0ABV3SPT1</accession>
<evidence type="ECO:0000313" key="2">
    <source>
        <dbReference type="Proteomes" id="UP001556692"/>
    </source>
</evidence>
<comment type="caution">
    <text evidence="1">The sequence shown here is derived from an EMBL/GenBank/DDBJ whole genome shotgun (WGS) entry which is preliminary data.</text>
</comment>
<keyword evidence="2" id="KW-1185">Reference proteome</keyword>
<proteinExistence type="predicted"/>
<evidence type="ECO:0008006" key="3">
    <source>
        <dbReference type="Google" id="ProtNLM"/>
    </source>
</evidence>
<protein>
    <recommendedName>
        <fullName evidence="3">CopG family transcriptional regulator</fullName>
    </recommendedName>
</protein>